<protein>
    <submittedName>
        <fullName evidence="7">Branched-chain amino acid ABC transporter substrate-binding protein</fullName>
    </submittedName>
</protein>
<keyword evidence="3 5" id="KW-0732">Signal</keyword>
<dbReference type="InterPro" id="IPR028081">
    <property type="entry name" value="Leu-bd"/>
</dbReference>
<name>A0A0K2SHQ5_LIMPI</name>
<evidence type="ECO:0000313" key="8">
    <source>
        <dbReference type="Proteomes" id="UP000065807"/>
    </source>
</evidence>
<organism evidence="7 8">
    <name type="scientific">Limnochorda pilosa</name>
    <dbReference type="NCBI Taxonomy" id="1555112"/>
    <lineage>
        <taxon>Bacteria</taxon>
        <taxon>Bacillati</taxon>
        <taxon>Bacillota</taxon>
        <taxon>Limnochordia</taxon>
        <taxon>Limnochordales</taxon>
        <taxon>Limnochordaceae</taxon>
        <taxon>Limnochorda</taxon>
    </lineage>
</organism>
<dbReference type="PANTHER" id="PTHR30483">
    <property type="entry name" value="LEUCINE-SPECIFIC-BINDING PROTEIN"/>
    <property type="match status" value="1"/>
</dbReference>
<dbReference type="AlphaFoldDB" id="A0A0K2SHQ5"/>
<dbReference type="RefSeq" id="WP_198409697.1">
    <property type="nucleotide sequence ID" value="NZ_AP014924.1"/>
</dbReference>
<feature type="domain" description="Leucine-binding protein" evidence="6">
    <location>
        <begin position="28"/>
        <end position="369"/>
    </location>
</feature>
<proteinExistence type="inferred from homology"/>
<keyword evidence="4" id="KW-0029">Amino-acid transport</keyword>
<gene>
    <name evidence="7" type="ORF">LIP_0763</name>
</gene>
<dbReference type="PRINTS" id="PR00337">
    <property type="entry name" value="LEUILEVALBP"/>
</dbReference>
<evidence type="ECO:0000256" key="4">
    <source>
        <dbReference type="ARBA" id="ARBA00022970"/>
    </source>
</evidence>
<dbReference type="STRING" id="1555112.LIP_0763"/>
<dbReference type="CDD" id="cd19982">
    <property type="entry name" value="PBP1_ABC_ligand_binding-like"/>
    <property type="match status" value="1"/>
</dbReference>
<dbReference type="InterPro" id="IPR000709">
    <property type="entry name" value="Leu_Ile_Val-bd"/>
</dbReference>
<evidence type="ECO:0000256" key="1">
    <source>
        <dbReference type="ARBA" id="ARBA00010062"/>
    </source>
</evidence>
<dbReference type="InterPro" id="IPR051010">
    <property type="entry name" value="BCAA_transport"/>
</dbReference>
<keyword evidence="8" id="KW-1185">Reference proteome</keyword>
<dbReference type="EMBL" id="AP014924">
    <property type="protein sequence ID" value="BAS26620.1"/>
    <property type="molecule type" value="Genomic_DNA"/>
</dbReference>
<dbReference type="Pfam" id="PF13458">
    <property type="entry name" value="Peripla_BP_6"/>
    <property type="match status" value="1"/>
</dbReference>
<evidence type="ECO:0000259" key="6">
    <source>
        <dbReference type="Pfam" id="PF13458"/>
    </source>
</evidence>
<evidence type="ECO:0000256" key="2">
    <source>
        <dbReference type="ARBA" id="ARBA00022448"/>
    </source>
</evidence>
<reference evidence="8" key="1">
    <citation type="submission" date="2015-07" db="EMBL/GenBank/DDBJ databases">
        <title>Complete genome sequence and phylogenetic analysis of Limnochorda pilosa.</title>
        <authorList>
            <person name="Watanabe M."/>
            <person name="Kojima H."/>
            <person name="Fukui M."/>
        </authorList>
    </citation>
    <scope>NUCLEOTIDE SEQUENCE [LARGE SCALE GENOMIC DNA]</scope>
    <source>
        <strain evidence="8">HC45</strain>
    </source>
</reference>
<feature type="chain" id="PRO_5005486920" evidence="5">
    <location>
        <begin position="25"/>
        <end position="396"/>
    </location>
</feature>
<sequence length="396" mass="42252">MFRSWKPLFALMLVLGLATPAVLAQDGVTVGIITSQTGRFATFGRMQLAGYQVALDEINAAGGVHGQPLKLIIEDDASNQNAALSAAERLINDDVPLIIGTYASGISKPLSAYTARQRIPLIVAGSAADEITRPGSPWVFRAKTNATSYAVSLLNLADSLGGMKTIAILHGSGAFETSVADAADRVARQNGYQVLAREVYDRGLTDFRPILNKFRGLRPDVVFMVSYEEDSVAIMRQAKEVNLNPKMFAGGAAGFALDSFIQGAGDAAEFVFSATSWTPSVSYPGAGQLHEKLVEALKGEEPSYHAAEAYMALIVAADALNRTSSLEPDAIRAALKATHLETAAGPVTFEDYDGFINQNPISMVVEQVQDGAFVTVYPTEIAAGEARFPTPQWSSR</sequence>
<dbReference type="Proteomes" id="UP000065807">
    <property type="component" value="Chromosome"/>
</dbReference>
<evidence type="ECO:0000313" key="7">
    <source>
        <dbReference type="EMBL" id="BAS26620.1"/>
    </source>
</evidence>
<dbReference type="GO" id="GO:0006865">
    <property type="term" value="P:amino acid transport"/>
    <property type="evidence" value="ECO:0007669"/>
    <property type="project" value="UniProtKB-KW"/>
</dbReference>
<keyword evidence="2" id="KW-0813">Transport</keyword>
<reference evidence="8" key="2">
    <citation type="journal article" date="2016" name="Int. J. Syst. Evol. Microbiol.">
        <title>Complete genome sequence and cell structure of Limnochorda pilosa, a Gram-negative spore-former within the phylum Firmicutes.</title>
        <authorList>
            <person name="Watanabe M."/>
            <person name="Kojima H."/>
            <person name="Fukui M."/>
        </authorList>
    </citation>
    <scope>NUCLEOTIDE SEQUENCE [LARGE SCALE GENOMIC DNA]</scope>
    <source>
        <strain evidence="8">HC45</strain>
    </source>
</reference>
<dbReference type="InterPro" id="IPR028082">
    <property type="entry name" value="Peripla_BP_I"/>
</dbReference>
<evidence type="ECO:0000256" key="3">
    <source>
        <dbReference type="ARBA" id="ARBA00022729"/>
    </source>
</evidence>
<evidence type="ECO:0000256" key="5">
    <source>
        <dbReference type="SAM" id="SignalP"/>
    </source>
</evidence>
<feature type="signal peptide" evidence="5">
    <location>
        <begin position="1"/>
        <end position="24"/>
    </location>
</feature>
<dbReference type="SUPFAM" id="SSF53822">
    <property type="entry name" value="Periplasmic binding protein-like I"/>
    <property type="match status" value="1"/>
</dbReference>
<dbReference type="Gene3D" id="3.40.50.2300">
    <property type="match status" value="2"/>
</dbReference>
<comment type="similarity">
    <text evidence="1">Belongs to the leucine-binding protein family.</text>
</comment>
<accession>A0A0K2SHQ5</accession>
<dbReference type="KEGG" id="lpil:LIP_0763"/>
<dbReference type="PANTHER" id="PTHR30483:SF37">
    <property type="entry name" value="ABC TRANSPORTER SUBSTRATE-BINDING PROTEIN"/>
    <property type="match status" value="1"/>
</dbReference>